<dbReference type="EMBL" id="JBBUTG010000004">
    <property type="protein sequence ID" value="MEK8030990.1"/>
    <property type="molecule type" value="Genomic_DNA"/>
</dbReference>
<sequence>MTTYHFKAIRATQAPGHDVFVFAANPHDVLAFSEIERVARKEGGELHGFQRHQIASHIKEIRDYLSRSDALLPNAVIVAFIEGARITKEKAGVLDVEIIVERGAKPGFVVDGQQRLTALSAISKGDFQVFVSALICKDYNELRQQFVLINNTRPLPKTLIYELLPEVDGLPERFTARKFSARIVDRLNFTPGSSLQGSIRQHTNPGGVLSDIAMQKVVMNSASDGAIRDFIQYENREDHAYHVVSEFFAAVESVFGPEWVGMTPRHSRLVHGAGLVAMGMVMDRLYYSEGATQRHQFEPALEALKAYTAWTSGQWQFSETDIRPWNGVQNTPSDIDLLTRYLIAALKKALRKPRKVSNG</sequence>
<dbReference type="Pfam" id="PF14072">
    <property type="entry name" value="DndB"/>
    <property type="match status" value="1"/>
</dbReference>
<organism evidence="1 2">
    <name type="scientific">Ideonella lacteola</name>
    <dbReference type="NCBI Taxonomy" id="2984193"/>
    <lineage>
        <taxon>Bacteria</taxon>
        <taxon>Pseudomonadati</taxon>
        <taxon>Pseudomonadota</taxon>
        <taxon>Betaproteobacteria</taxon>
        <taxon>Burkholderiales</taxon>
        <taxon>Sphaerotilaceae</taxon>
        <taxon>Ideonella</taxon>
    </lineage>
</organism>
<dbReference type="CDD" id="cd16413">
    <property type="entry name" value="DGQHR_domain"/>
    <property type="match status" value="1"/>
</dbReference>
<gene>
    <name evidence="1" type="primary">dbpB</name>
    <name evidence="1" type="ORF">AACH06_09205</name>
</gene>
<dbReference type="RefSeq" id="WP_341425355.1">
    <property type="nucleotide sequence ID" value="NZ_JBBUTG010000004.1"/>
</dbReference>
<evidence type="ECO:0000313" key="1">
    <source>
        <dbReference type="EMBL" id="MEK8030990.1"/>
    </source>
</evidence>
<dbReference type="Proteomes" id="UP001371218">
    <property type="component" value="Unassembled WGS sequence"/>
</dbReference>
<evidence type="ECO:0000313" key="2">
    <source>
        <dbReference type="Proteomes" id="UP001371218"/>
    </source>
</evidence>
<keyword evidence="2" id="KW-1185">Reference proteome</keyword>
<dbReference type="InterPro" id="IPR017642">
    <property type="entry name" value="DNA_S_mod_DndB"/>
</dbReference>
<proteinExistence type="predicted"/>
<dbReference type="InterPro" id="IPR017601">
    <property type="entry name" value="DGQHR-contain_dom"/>
</dbReference>
<accession>A0ABU9BQ16</accession>
<dbReference type="NCBIfam" id="NF041060">
    <property type="entry name" value="DpdB"/>
    <property type="match status" value="1"/>
</dbReference>
<reference evidence="1 2" key="1">
    <citation type="submission" date="2024-04" db="EMBL/GenBank/DDBJ databases">
        <title>Novel species of the genus Ideonella isolated from streams.</title>
        <authorList>
            <person name="Lu H."/>
        </authorList>
    </citation>
    <scope>NUCLEOTIDE SEQUENCE [LARGE SCALE GENOMIC DNA]</scope>
    <source>
        <strain evidence="1 2">DXS29W</strain>
    </source>
</reference>
<dbReference type="NCBIfam" id="TIGR03187">
    <property type="entry name" value="DGQHR"/>
    <property type="match status" value="1"/>
</dbReference>
<protein>
    <submittedName>
        <fullName evidence="1">DGQHR domain-containing protein DpdB</fullName>
    </submittedName>
</protein>
<comment type="caution">
    <text evidence="1">The sequence shown here is derived from an EMBL/GenBank/DDBJ whole genome shotgun (WGS) entry which is preliminary data.</text>
</comment>
<name>A0ABU9BQ16_9BURK</name>